<gene>
    <name evidence="1" type="ORF">AYI68_g7525</name>
</gene>
<name>A0A1R0GNE2_9FUNG</name>
<dbReference type="Proteomes" id="UP000187455">
    <property type="component" value="Unassembled WGS sequence"/>
</dbReference>
<accession>A0A1R0GNE2</accession>
<keyword evidence="2" id="KW-1185">Reference proteome</keyword>
<proteinExistence type="predicted"/>
<feature type="non-terminal residue" evidence="1">
    <location>
        <position position="100"/>
    </location>
</feature>
<protein>
    <submittedName>
        <fullName evidence="1">Uncharacterized protein</fullName>
    </submittedName>
</protein>
<dbReference type="AlphaFoldDB" id="A0A1R0GNE2"/>
<organism evidence="1 2">
    <name type="scientific">Smittium mucronatum</name>
    <dbReference type="NCBI Taxonomy" id="133383"/>
    <lineage>
        <taxon>Eukaryota</taxon>
        <taxon>Fungi</taxon>
        <taxon>Fungi incertae sedis</taxon>
        <taxon>Zoopagomycota</taxon>
        <taxon>Kickxellomycotina</taxon>
        <taxon>Harpellomycetes</taxon>
        <taxon>Harpellales</taxon>
        <taxon>Legeriomycetaceae</taxon>
        <taxon>Smittium</taxon>
    </lineage>
</organism>
<reference evidence="1 2" key="1">
    <citation type="journal article" date="2016" name="Mol. Biol. Evol.">
        <title>Genome-Wide Survey of Gut Fungi (Harpellales) Reveals the First Horizontally Transferred Ubiquitin Gene from a Mosquito Host.</title>
        <authorList>
            <person name="Wang Y."/>
            <person name="White M.M."/>
            <person name="Kvist S."/>
            <person name="Moncalvo J.M."/>
        </authorList>
    </citation>
    <scope>NUCLEOTIDE SEQUENCE [LARGE SCALE GENOMIC DNA]</scope>
    <source>
        <strain evidence="1 2">ALG-7-W6</strain>
    </source>
</reference>
<evidence type="ECO:0000313" key="2">
    <source>
        <dbReference type="Proteomes" id="UP000187455"/>
    </source>
</evidence>
<sequence>MLVDLSLSAGRFGSLPYNALNGEIPIVSCFAVRRFSRAFTVISVDVDGTATASTHRVNKSVITEMYLLPLSVHGNGPAKSIDTISNRFDTIIGCSSSGVC</sequence>
<evidence type="ECO:0000313" key="1">
    <source>
        <dbReference type="EMBL" id="OLY78421.1"/>
    </source>
</evidence>
<comment type="caution">
    <text evidence="1">The sequence shown here is derived from an EMBL/GenBank/DDBJ whole genome shotgun (WGS) entry which is preliminary data.</text>
</comment>
<dbReference type="EMBL" id="LSSL01006469">
    <property type="protein sequence ID" value="OLY78421.1"/>
    <property type="molecule type" value="Genomic_DNA"/>
</dbReference>